<dbReference type="Proteomes" id="UP000504632">
    <property type="component" value="Chromosome 9"/>
</dbReference>
<proteinExistence type="predicted"/>
<evidence type="ECO:0000313" key="1">
    <source>
        <dbReference type="Proteomes" id="UP000504632"/>
    </source>
</evidence>
<dbReference type="InParanoid" id="A0A6J2W9J3"/>
<dbReference type="GO" id="GO:0032979">
    <property type="term" value="P:protein insertion into mitochondrial inner membrane from matrix"/>
    <property type="evidence" value="ECO:0007669"/>
    <property type="project" value="TreeGrafter"/>
</dbReference>
<reference evidence="2" key="1">
    <citation type="submission" date="2025-08" db="UniProtKB">
        <authorList>
            <consortium name="RefSeq"/>
        </authorList>
    </citation>
    <scope>IDENTIFICATION</scope>
</reference>
<evidence type="ECO:0000313" key="2">
    <source>
        <dbReference type="RefSeq" id="XP_030640933.1"/>
    </source>
</evidence>
<dbReference type="OrthoDB" id="7249367at2759"/>
<sequence>MQRLTCFVTCREFSGIVAFTSTSCPWKKRLTKQTPLSHQYTYKTRSYVERTAIQHWDFTHLRRYTSQFTGQTYRHYSTGSNNDSTNTTSHPGVTVVGSPDPLTWIRNKIVLSLIELYFDLNMTGVEFDTGVKQALVHVSNSLSKGKFEDLRRVMSKEALEHTRKKYKLLTEGQRKDLAISLDNIIFLLPEDVSVVFDRRGRKFCYIVIRFWHLSAADVPEDPEGVRIFKVSETNEDGPPKKIVTAVYEFHSELTVGADPDWTITHIWHWKQLE</sequence>
<gene>
    <name evidence="2" type="primary">LOC115821285</name>
</gene>
<dbReference type="GeneID" id="115821285"/>
<dbReference type="AlphaFoldDB" id="A0A6J2W9J3"/>
<keyword evidence="2" id="KW-0378">Hydrolase</keyword>
<keyword evidence="2" id="KW-0645">Protease</keyword>
<keyword evidence="1" id="KW-1185">Reference proteome</keyword>
<dbReference type="GO" id="GO:0043022">
    <property type="term" value="F:ribosome binding"/>
    <property type="evidence" value="ECO:0007669"/>
    <property type="project" value="TreeGrafter"/>
</dbReference>
<dbReference type="PROSITE" id="PS51257">
    <property type="entry name" value="PROKAR_LIPOPROTEIN"/>
    <property type="match status" value="1"/>
</dbReference>
<organism evidence="1 2">
    <name type="scientific">Chanos chanos</name>
    <name type="common">Milkfish</name>
    <name type="synonym">Mugil chanos</name>
    <dbReference type="NCBI Taxonomy" id="29144"/>
    <lineage>
        <taxon>Eukaryota</taxon>
        <taxon>Metazoa</taxon>
        <taxon>Chordata</taxon>
        <taxon>Craniata</taxon>
        <taxon>Vertebrata</taxon>
        <taxon>Euteleostomi</taxon>
        <taxon>Actinopterygii</taxon>
        <taxon>Neopterygii</taxon>
        <taxon>Teleostei</taxon>
        <taxon>Ostariophysi</taxon>
        <taxon>Gonorynchiformes</taxon>
        <taxon>Chanidae</taxon>
        <taxon>Chanos</taxon>
    </lineage>
</organism>
<dbReference type="PANTHER" id="PTHR13333:SF7">
    <property type="entry name" value="M-AAA PROTEASE-INTERACTING PROTEIN 1, MITOCHONDRIAL"/>
    <property type="match status" value="1"/>
</dbReference>
<dbReference type="PANTHER" id="PTHR13333">
    <property type="entry name" value="M-AAA PROTEASE-INTERACTING PROTEIN 1, MITOCHONDRIAL"/>
    <property type="match status" value="1"/>
</dbReference>
<dbReference type="RefSeq" id="XP_030640933.1">
    <property type="nucleotide sequence ID" value="XM_030785073.1"/>
</dbReference>
<protein>
    <submittedName>
        <fullName evidence="2">M-AAA protease-interacting protein 1, mitochondrial</fullName>
    </submittedName>
</protein>
<dbReference type="GO" id="GO:0005743">
    <property type="term" value="C:mitochondrial inner membrane"/>
    <property type="evidence" value="ECO:0007669"/>
    <property type="project" value="TreeGrafter"/>
</dbReference>
<name>A0A6J2W9J3_CHACN</name>
<accession>A0A6J2W9J3</accession>